<evidence type="ECO:0000256" key="7">
    <source>
        <dbReference type="ARBA" id="ARBA00022927"/>
    </source>
</evidence>
<organism evidence="14 15">
    <name type="scientific">Ogataea haglerorum</name>
    <dbReference type="NCBI Taxonomy" id="1937702"/>
    <lineage>
        <taxon>Eukaryota</taxon>
        <taxon>Fungi</taxon>
        <taxon>Dikarya</taxon>
        <taxon>Ascomycota</taxon>
        <taxon>Saccharomycotina</taxon>
        <taxon>Pichiomycetes</taxon>
        <taxon>Pichiales</taxon>
        <taxon>Pichiaceae</taxon>
        <taxon>Ogataea</taxon>
    </lineage>
</organism>
<evidence type="ECO:0000256" key="9">
    <source>
        <dbReference type="ARBA" id="ARBA00023010"/>
    </source>
</evidence>
<feature type="compositionally biased region" description="Basic and acidic residues" evidence="12">
    <location>
        <begin position="241"/>
        <end position="256"/>
    </location>
</feature>
<dbReference type="SMART" id="SM00784">
    <property type="entry name" value="SPT2"/>
    <property type="match status" value="1"/>
</dbReference>
<keyword evidence="8 13" id="KW-1133">Transmembrane helix</keyword>
<dbReference type="GO" id="GO:0005789">
    <property type="term" value="C:endoplasmic reticulum membrane"/>
    <property type="evidence" value="ECO:0007669"/>
    <property type="project" value="UniProtKB-SubCell"/>
</dbReference>
<protein>
    <submittedName>
        <fullName evidence="14">Uncharacterized protein</fullName>
    </submittedName>
</protein>
<evidence type="ECO:0000313" key="15">
    <source>
        <dbReference type="Proteomes" id="UP000738402"/>
    </source>
</evidence>
<keyword evidence="7" id="KW-0653">Protein transport</keyword>
<dbReference type="InterPro" id="IPR008158">
    <property type="entry name" value="Translocase_Sec61-g"/>
</dbReference>
<comment type="caution">
    <text evidence="14">The sequence shown here is derived from an EMBL/GenBank/DDBJ whole genome shotgun (WGS) entry which is preliminary data.</text>
</comment>
<evidence type="ECO:0000256" key="10">
    <source>
        <dbReference type="ARBA" id="ARBA00023054"/>
    </source>
</evidence>
<comment type="similarity">
    <text evidence="2">Belongs to the SPT2 family.</text>
</comment>
<dbReference type="InterPro" id="IPR023391">
    <property type="entry name" value="Prot_translocase_SecE_dom_sf"/>
</dbReference>
<keyword evidence="6" id="KW-0256">Endoplasmic reticulum</keyword>
<dbReference type="Gene3D" id="1.20.5.820">
    <property type="entry name" value="Preprotein translocase SecE subunit"/>
    <property type="match status" value="1"/>
</dbReference>
<feature type="region of interest" description="Disordered" evidence="12">
    <location>
        <begin position="124"/>
        <end position="344"/>
    </location>
</feature>
<accession>A0AAN6D590</accession>
<dbReference type="AlphaFoldDB" id="A0AAN6D590"/>
<dbReference type="Pfam" id="PF00584">
    <property type="entry name" value="SecE"/>
    <property type="match status" value="1"/>
</dbReference>
<evidence type="ECO:0000313" key="14">
    <source>
        <dbReference type="EMBL" id="KAG7727221.1"/>
    </source>
</evidence>
<evidence type="ECO:0000256" key="8">
    <source>
        <dbReference type="ARBA" id="ARBA00022989"/>
    </source>
</evidence>
<evidence type="ECO:0000256" key="2">
    <source>
        <dbReference type="ARBA" id="ARBA00006461"/>
    </source>
</evidence>
<dbReference type="PANTHER" id="PTHR12309">
    <property type="entry name" value="SEC61 GAMMA SUBUNIT"/>
    <property type="match status" value="1"/>
</dbReference>
<dbReference type="EMBL" id="JAHLUH010000007">
    <property type="protein sequence ID" value="KAG7727221.1"/>
    <property type="molecule type" value="Genomic_DNA"/>
</dbReference>
<feature type="compositionally biased region" description="Basic and acidic residues" evidence="12">
    <location>
        <begin position="264"/>
        <end position="279"/>
    </location>
</feature>
<gene>
    <name evidence="14" type="ORF">KL933_002930</name>
</gene>
<evidence type="ECO:0000256" key="1">
    <source>
        <dbReference type="ARBA" id="ARBA00004389"/>
    </source>
</evidence>
<dbReference type="SUPFAM" id="SSF103456">
    <property type="entry name" value="Preprotein translocase SecE subunit"/>
    <property type="match status" value="1"/>
</dbReference>
<name>A0AAN6D590_9ASCO</name>
<keyword evidence="9" id="KW-0811">Translocation</keyword>
<dbReference type="InterPro" id="IPR001901">
    <property type="entry name" value="Translocase_SecE/Sec61-g"/>
</dbReference>
<evidence type="ECO:0000256" key="5">
    <source>
        <dbReference type="ARBA" id="ARBA00022692"/>
    </source>
</evidence>
<feature type="transmembrane region" description="Helical" evidence="13">
    <location>
        <begin position="36"/>
        <end position="54"/>
    </location>
</feature>
<reference evidence="14" key="1">
    <citation type="journal article" date="2021" name="G3 (Bethesda)">
        <title>Genomic diversity, chromosomal rearrangements, and interspecies hybridization in the ogataea polymorpha species complex.</title>
        <authorList>
            <person name="Hanson S.J."/>
            <person name="Cinneide E.O."/>
            <person name="Salzberg L.I."/>
            <person name="Wolfe K.H."/>
            <person name="McGowan J."/>
            <person name="Fitzpatrick D.A."/>
            <person name="Matlin K."/>
        </authorList>
    </citation>
    <scope>NUCLEOTIDE SEQUENCE</scope>
    <source>
        <strain evidence="14">83-405-1</strain>
    </source>
</reference>
<sequence length="417" mass="47700">MAEFDKLTEAPVEFLKEGSRFVAKCTKPSKKEYLRLVRAVGIGFLMMGVVGYAIKLIHIPIRYLIVYQHTRTSSPRLWQPRPCVLSSGRTWASRGASASSPFLCRRRRDFFLMSFSSLLTQITGKGTHAPSSGAKQTPNLSVSASVPKSSGEARKTPATAKKPSRSLLTTPAPDPAVQRLKEARRLEKEKQEELKRQKRLEMLKKRDSERDRLSRQKPVPSKDTAKKPPAAPARPPLPKMSFKELMSRAETVDKNKLVYAPIKMETKKKDAGKRPERKFAQPSPALLEKLSKREKPNAAKRDKQSLQRSARTDSYGIEADSGAEDEDSFIEDDSLDDFVVDDPRERRRDYNSDEIWQLFNRGKKRQYVDDDDDDMEATGADILEEEERALRQARLDDKREELLERRLKEEKLKRKKV</sequence>
<feature type="compositionally biased region" description="Polar residues" evidence="12">
    <location>
        <begin position="124"/>
        <end position="148"/>
    </location>
</feature>
<evidence type="ECO:0000256" key="6">
    <source>
        <dbReference type="ARBA" id="ARBA00022824"/>
    </source>
</evidence>
<comment type="similarity">
    <text evidence="3">Belongs to the SecE/SEC61-gamma family.</text>
</comment>
<dbReference type="HAMAP" id="MF_00422">
    <property type="entry name" value="SecE"/>
    <property type="match status" value="1"/>
</dbReference>
<dbReference type="InterPro" id="IPR013256">
    <property type="entry name" value="Chromatin_SPT2"/>
</dbReference>
<proteinExistence type="inferred from homology"/>
<evidence type="ECO:0000256" key="13">
    <source>
        <dbReference type="SAM" id="Phobius"/>
    </source>
</evidence>
<comment type="subcellular location">
    <subcellularLocation>
        <location evidence="1">Endoplasmic reticulum membrane</location>
        <topology evidence="1">Single-pass membrane protein</topology>
    </subcellularLocation>
</comment>
<feature type="compositionally biased region" description="Acidic residues" evidence="12">
    <location>
        <begin position="321"/>
        <end position="340"/>
    </location>
</feature>
<dbReference type="NCBIfam" id="TIGR00327">
    <property type="entry name" value="secE_euk_arch"/>
    <property type="match status" value="1"/>
</dbReference>
<evidence type="ECO:0000256" key="4">
    <source>
        <dbReference type="ARBA" id="ARBA00022448"/>
    </source>
</evidence>
<keyword evidence="11 13" id="KW-0472">Membrane</keyword>
<evidence type="ECO:0000256" key="11">
    <source>
        <dbReference type="ARBA" id="ARBA00023136"/>
    </source>
</evidence>
<dbReference type="PROSITE" id="PS01067">
    <property type="entry name" value="SECE_SEC61G"/>
    <property type="match status" value="1"/>
</dbReference>
<dbReference type="GO" id="GO:0006605">
    <property type="term" value="P:protein targeting"/>
    <property type="evidence" value="ECO:0007669"/>
    <property type="project" value="InterPro"/>
</dbReference>
<feature type="compositionally biased region" description="Basic and acidic residues" evidence="12">
    <location>
        <begin position="289"/>
        <end position="305"/>
    </location>
</feature>
<feature type="compositionally biased region" description="Pro residues" evidence="12">
    <location>
        <begin position="229"/>
        <end position="238"/>
    </location>
</feature>
<dbReference type="GO" id="GO:0008320">
    <property type="term" value="F:protein transmembrane transporter activity"/>
    <property type="evidence" value="ECO:0007669"/>
    <property type="project" value="InterPro"/>
</dbReference>
<evidence type="ECO:0000256" key="12">
    <source>
        <dbReference type="SAM" id="MobiDB-lite"/>
    </source>
</evidence>
<keyword evidence="10" id="KW-0175">Coiled coil</keyword>
<dbReference type="Proteomes" id="UP000738402">
    <property type="component" value="Unassembled WGS sequence"/>
</dbReference>
<keyword evidence="5 13" id="KW-0812">Transmembrane</keyword>
<dbReference type="Pfam" id="PF08243">
    <property type="entry name" value="SPT2"/>
    <property type="match status" value="1"/>
</dbReference>
<dbReference type="GO" id="GO:0006886">
    <property type="term" value="P:intracellular protein transport"/>
    <property type="evidence" value="ECO:0007669"/>
    <property type="project" value="InterPro"/>
</dbReference>
<keyword evidence="4" id="KW-0813">Transport</keyword>
<feature type="compositionally biased region" description="Basic and acidic residues" evidence="12">
    <location>
        <begin position="179"/>
        <end position="214"/>
    </location>
</feature>
<evidence type="ECO:0000256" key="3">
    <source>
        <dbReference type="ARBA" id="ARBA00008274"/>
    </source>
</evidence>